<dbReference type="InterPro" id="IPR051555">
    <property type="entry name" value="FDH_Electron_Transfer_Unit"/>
</dbReference>
<dbReference type="PANTHER" id="PTHR43545">
    <property type="entry name" value="FORMATE DEHYDROGENASE, NITRATE-INDUCIBLE, IRON-SULFUR SUBUNIT"/>
    <property type="match status" value="1"/>
</dbReference>
<keyword evidence="6" id="KW-0411">Iron-sulfur</keyword>
<sequence length="120" mass="13479">MANDKVFGLLINYEFCTGCHSCEVSCQMEHNLPPDRWGIKIQKVGPWHIGGDDYQYDFVPVPTDQCNLCGERTTKGKKPLCVKHCQSLAMRFGSVDELVHDIDGTTKYVLFVPKAGTLRS</sequence>
<keyword evidence="5" id="KW-0408">Iron</keyword>
<dbReference type="InterPro" id="IPR017896">
    <property type="entry name" value="4Fe4S_Fe-S-bd"/>
</dbReference>
<dbReference type="EMBL" id="JASJEU010000013">
    <property type="protein sequence ID" value="MDJ1650636.1"/>
    <property type="molecule type" value="Genomic_DNA"/>
</dbReference>
<evidence type="ECO:0000256" key="6">
    <source>
        <dbReference type="ARBA" id="ARBA00023014"/>
    </source>
</evidence>
<feature type="domain" description="4Fe-4S ferredoxin-type" evidence="7">
    <location>
        <begin position="7"/>
        <end position="36"/>
    </location>
</feature>
<protein>
    <submittedName>
        <fullName evidence="8">Oxidoreductase</fullName>
    </submittedName>
</protein>
<dbReference type="Proteomes" id="UP001232750">
    <property type="component" value="Unassembled WGS sequence"/>
</dbReference>
<evidence type="ECO:0000256" key="3">
    <source>
        <dbReference type="ARBA" id="ARBA00022723"/>
    </source>
</evidence>
<keyword evidence="4" id="KW-0677">Repeat</keyword>
<evidence type="ECO:0000256" key="1">
    <source>
        <dbReference type="ARBA" id="ARBA00004196"/>
    </source>
</evidence>
<evidence type="ECO:0000256" key="5">
    <source>
        <dbReference type="ARBA" id="ARBA00023004"/>
    </source>
</evidence>
<dbReference type="PANTHER" id="PTHR43545:SF6">
    <property type="entry name" value="FORMATE DEHYDROGENASE, NITRATE-INDUCIBLE, IRON-SULFUR SUBUNIT"/>
    <property type="match status" value="1"/>
</dbReference>
<keyword evidence="3" id="KW-0479">Metal-binding</keyword>
<comment type="subcellular location">
    <subcellularLocation>
        <location evidence="1">Cell envelope</location>
    </subcellularLocation>
</comment>
<reference evidence="8 9" key="1">
    <citation type="submission" date="2023-05" db="EMBL/GenBank/DDBJ databases">
        <title>Gordonibacter KGMB12511T sp. nov., isolated from faeces of healthy Korean.</title>
        <authorList>
            <person name="Kim H.S."/>
            <person name="Kim J.-S."/>
            <person name="Suh M.K."/>
            <person name="Eom M.K."/>
            <person name="Do H.E."/>
            <person name="Lee J.-S."/>
        </authorList>
    </citation>
    <scope>NUCLEOTIDE SEQUENCE [LARGE SCALE GENOMIC DNA]</scope>
    <source>
        <strain evidence="8 9">KGMB12511</strain>
    </source>
</reference>
<dbReference type="SUPFAM" id="SSF54862">
    <property type="entry name" value="4Fe-4S ferredoxins"/>
    <property type="match status" value="1"/>
</dbReference>
<dbReference type="PROSITE" id="PS51379">
    <property type="entry name" value="4FE4S_FER_2"/>
    <property type="match status" value="1"/>
</dbReference>
<proteinExistence type="predicted"/>
<dbReference type="Gene3D" id="3.30.70.20">
    <property type="match status" value="1"/>
</dbReference>
<evidence type="ECO:0000313" key="8">
    <source>
        <dbReference type="EMBL" id="MDJ1650636.1"/>
    </source>
</evidence>
<comment type="caution">
    <text evidence="8">The sequence shown here is derived from an EMBL/GenBank/DDBJ whole genome shotgun (WGS) entry which is preliminary data.</text>
</comment>
<organism evidence="8 9">
    <name type="scientific">Gordonibacter faecis</name>
    <dbReference type="NCBI Taxonomy" id="3047475"/>
    <lineage>
        <taxon>Bacteria</taxon>
        <taxon>Bacillati</taxon>
        <taxon>Actinomycetota</taxon>
        <taxon>Coriobacteriia</taxon>
        <taxon>Eggerthellales</taxon>
        <taxon>Eggerthellaceae</taxon>
        <taxon>Gordonibacter</taxon>
    </lineage>
</organism>
<keyword evidence="2" id="KW-0004">4Fe-4S</keyword>
<gene>
    <name evidence="8" type="ORF">QNJ86_07470</name>
</gene>
<evidence type="ECO:0000259" key="7">
    <source>
        <dbReference type="PROSITE" id="PS51379"/>
    </source>
</evidence>
<evidence type="ECO:0000256" key="4">
    <source>
        <dbReference type="ARBA" id="ARBA00022737"/>
    </source>
</evidence>
<keyword evidence="9" id="KW-1185">Reference proteome</keyword>
<evidence type="ECO:0000313" key="9">
    <source>
        <dbReference type="Proteomes" id="UP001232750"/>
    </source>
</evidence>
<name>A0ABT7DM84_9ACTN</name>
<dbReference type="RefSeq" id="WP_283831977.1">
    <property type="nucleotide sequence ID" value="NZ_JASJEU010000013.1"/>
</dbReference>
<accession>A0ABT7DM84</accession>
<evidence type="ECO:0000256" key="2">
    <source>
        <dbReference type="ARBA" id="ARBA00022485"/>
    </source>
</evidence>